<dbReference type="Gene3D" id="1.10.10.10">
    <property type="entry name" value="Winged helix-like DNA-binding domain superfamily/Winged helix DNA-binding domain"/>
    <property type="match status" value="1"/>
</dbReference>
<protein>
    <submittedName>
        <fullName evidence="1">Transcriptional regulator</fullName>
    </submittedName>
</protein>
<dbReference type="InterPro" id="IPR030489">
    <property type="entry name" value="TR_Rrf2-type_CS"/>
</dbReference>
<dbReference type="PANTHER" id="PTHR33221:SF13">
    <property type="entry name" value="TRANSCRIPTIONAL REGULATOR-RELATED"/>
    <property type="match status" value="1"/>
</dbReference>
<comment type="caution">
    <text evidence="1">The sequence shown here is derived from an EMBL/GenBank/DDBJ whole genome shotgun (WGS) entry which is preliminary data.</text>
</comment>
<dbReference type="GO" id="GO:0005829">
    <property type="term" value="C:cytosol"/>
    <property type="evidence" value="ECO:0007669"/>
    <property type="project" value="TreeGrafter"/>
</dbReference>
<evidence type="ECO:0000313" key="1">
    <source>
        <dbReference type="EMBL" id="EJF36495.1"/>
    </source>
</evidence>
<keyword evidence="2" id="KW-1185">Reference proteome</keyword>
<dbReference type="Pfam" id="PF02082">
    <property type="entry name" value="Rrf2"/>
    <property type="match status" value="1"/>
</dbReference>
<dbReference type="PATRIC" id="fig|1125718.3.peg.2807"/>
<dbReference type="AlphaFoldDB" id="J1GTY9"/>
<accession>J1GTY9</accession>
<dbReference type="NCBIfam" id="TIGR00738">
    <property type="entry name" value="rrf2_super"/>
    <property type="match status" value="1"/>
</dbReference>
<dbReference type="SUPFAM" id="SSF46785">
    <property type="entry name" value="Winged helix' DNA-binding domain"/>
    <property type="match status" value="1"/>
</dbReference>
<proteinExistence type="predicted"/>
<dbReference type="PROSITE" id="PS01332">
    <property type="entry name" value="HTH_RRF2_1"/>
    <property type="match status" value="1"/>
</dbReference>
<gene>
    <name evidence="1" type="ORF">HMPREF1318_0241</name>
</gene>
<dbReference type="InterPro" id="IPR036388">
    <property type="entry name" value="WH-like_DNA-bd_sf"/>
</dbReference>
<dbReference type="PANTHER" id="PTHR33221">
    <property type="entry name" value="WINGED HELIX-TURN-HELIX TRANSCRIPTIONAL REGULATOR, RRF2 FAMILY"/>
    <property type="match status" value="1"/>
</dbReference>
<dbReference type="InterPro" id="IPR000944">
    <property type="entry name" value="Tscrpt_reg_Rrf2"/>
</dbReference>
<name>J1GTY9_9ACTO</name>
<sequence>MHTAVLLAQAPEGAWTSRRTIAEFYDLPEPYLAKYLRRLVAAGVLVATTGPKGGYRLAAPAEKITALDVFEAIEGTAPAFTCRDIRRHGLGAATPEECRRRCIIHTLVDSADAAWRSELAKKTIADLVSVLPSTLKHRTSTILSDAASGANRETGKPRR</sequence>
<dbReference type="PROSITE" id="PS51197">
    <property type="entry name" value="HTH_RRF2_2"/>
    <property type="match status" value="1"/>
</dbReference>
<dbReference type="GO" id="GO:0003700">
    <property type="term" value="F:DNA-binding transcription factor activity"/>
    <property type="evidence" value="ECO:0007669"/>
    <property type="project" value="TreeGrafter"/>
</dbReference>
<dbReference type="InterPro" id="IPR036390">
    <property type="entry name" value="WH_DNA-bd_sf"/>
</dbReference>
<dbReference type="EMBL" id="AKFT01000218">
    <property type="protein sequence ID" value="EJF36495.1"/>
    <property type="molecule type" value="Genomic_DNA"/>
</dbReference>
<reference evidence="1 2" key="1">
    <citation type="submission" date="2012-05" db="EMBL/GenBank/DDBJ databases">
        <authorList>
            <person name="Harkins D.M."/>
            <person name="Madupu R."/>
            <person name="Durkin A.S."/>
            <person name="Torralba M."/>
            <person name="Methe B."/>
            <person name="Sutton G.G."/>
            <person name="Nelson K.E."/>
        </authorList>
    </citation>
    <scope>NUCLEOTIDE SEQUENCE [LARGE SCALE GENOMIC DNA]</scope>
    <source>
        <strain evidence="1 2">F0489</strain>
    </source>
</reference>
<organism evidence="1 2">
    <name type="scientific">Actinomyces massiliensis F0489</name>
    <dbReference type="NCBI Taxonomy" id="1125718"/>
    <lineage>
        <taxon>Bacteria</taxon>
        <taxon>Bacillati</taxon>
        <taxon>Actinomycetota</taxon>
        <taxon>Actinomycetes</taxon>
        <taxon>Actinomycetales</taxon>
        <taxon>Actinomycetaceae</taxon>
        <taxon>Actinomyces</taxon>
    </lineage>
</organism>
<dbReference type="Proteomes" id="UP000002941">
    <property type="component" value="Unassembled WGS sequence"/>
</dbReference>
<dbReference type="eggNOG" id="COG1959">
    <property type="taxonomic scope" value="Bacteria"/>
</dbReference>
<evidence type="ECO:0000313" key="2">
    <source>
        <dbReference type="Proteomes" id="UP000002941"/>
    </source>
</evidence>